<dbReference type="SFLD" id="SFLDS00003">
    <property type="entry name" value="Haloacid_Dehalogenase"/>
    <property type="match status" value="1"/>
</dbReference>
<keyword evidence="4 10" id="KW-0479">Metal-binding</keyword>
<dbReference type="NCBIfam" id="TIGR01525">
    <property type="entry name" value="ATPase-IB_hvy"/>
    <property type="match status" value="1"/>
</dbReference>
<evidence type="ECO:0000256" key="10">
    <source>
        <dbReference type="RuleBase" id="RU362081"/>
    </source>
</evidence>
<evidence type="ECO:0000313" key="13">
    <source>
        <dbReference type="Proteomes" id="UP000595197"/>
    </source>
</evidence>
<feature type="transmembrane region" description="Helical" evidence="10">
    <location>
        <begin position="137"/>
        <end position="159"/>
    </location>
</feature>
<keyword evidence="7" id="KW-1278">Translocase</keyword>
<reference evidence="12" key="1">
    <citation type="submission" date="2021-02" db="EMBL/GenBank/DDBJ databases">
        <title>Skermanella TT6 skin isolate.</title>
        <authorList>
            <person name="Lee K."/>
            <person name="Ganzorig M."/>
        </authorList>
    </citation>
    <scope>NUCLEOTIDE SEQUENCE</scope>
    <source>
        <strain evidence="12">TT6</strain>
    </source>
</reference>
<evidence type="ECO:0000256" key="5">
    <source>
        <dbReference type="ARBA" id="ARBA00022741"/>
    </source>
</evidence>
<dbReference type="PROSITE" id="PS50846">
    <property type="entry name" value="HMA_2"/>
    <property type="match status" value="1"/>
</dbReference>
<feature type="transmembrane region" description="Helical" evidence="10">
    <location>
        <begin position="704"/>
        <end position="724"/>
    </location>
</feature>
<keyword evidence="6 10" id="KW-0067">ATP-binding</keyword>
<accession>A0ABX7B467</accession>
<dbReference type="InterPro" id="IPR017969">
    <property type="entry name" value="Heavy-metal-associated_CS"/>
</dbReference>
<dbReference type="Gene3D" id="3.30.70.100">
    <property type="match status" value="1"/>
</dbReference>
<dbReference type="InterPro" id="IPR008250">
    <property type="entry name" value="ATPase_P-typ_transduc_dom_A_sf"/>
</dbReference>
<dbReference type="CDD" id="cd00371">
    <property type="entry name" value="HMA"/>
    <property type="match status" value="1"/>
</dbReference>
<dbReference type="InterPro" id="IPR027256">
    <property type="entry name" value="P-typ_ATPase_IB"/>
</dbReference>
<evidence type="ECO:0000256" key="2">
    <source>
        <dbReference type="ARBA" id="ARBA00006024"/>
    </source>
</evidence>
<dbReference type="InterPro" id="IPR023299">
    <property type="entry name" value="ATPase_P-typ_cyto_dom_N"/>
</dbReference>
<feature type="transmembrane region" description="Helical" evidence="10">
    <location>
        <begin position="730"/>
        <end position="751"/>
    </location>
</feature>
<proteinExistence type="inferred from homology"/>
<evidence type="ECO:0000256" key="9">
    <source>
        <dbReference type="ARBA" id="ARBA00023136"/>
    </source>
</evidence>
<dbReference type="InterPro" id="IPR001757">
    <property type="entry name" value="P_typ_ATPase"/>
</dbReference>
<feature type="transmembrane region" description="Helical" evidence="10">
    <location>
        <begin position="207"/>
        <end position="226"/>
    </location>
</feature>
<dbReference type="PROSITE" id="PS01229">
    <property type="entry name" value="COF_2"/>
    <property type="match status" value="1"/>
</dbReference>
<keyword evidence="5 10" id="KW-0547">Nucleotide-binding</keyword>
<protein>
    <submittedName>
        <fullName evidence="12">Copper-translocating P-type ATPase</fullName>
    </submittedName>
</protein>
<dbReference type="Pfam" id="PF00122">
    <property type="entry name" value="E1-E2_ATPase"/>
    <property type="match status" value="1"/>
</dbReference>
<feature type="transmembrane region" description="Helical" evidence="10">
    <location>
        <begin position="106"/>
        <end position="125"/>
    </location>
</feature>
<dbReference type="Pfam" id="PF00403">
    <property type="entry name" value="HMA"/>
    <property type="match status" value="1"/>
</dbReference>
<keyword evidence="13" id="KW-1185">Reference proteome</keyword>
<evidence type="ECO:0000259" key="11">
    <source>
        <dbReference type="PROSITE" id="PS50846"/>
    </source>
</evidence>
<feature type="transmembrane region" description="Helical" evidence="10">
    <location>
        <begin position="388"/>
        <end position="408"/>
    </location>
</feature>
<evidence type="ECO:0000256" key="8">
    <source>
        <dbReference type="ARBA" id="ARBA00022989"/>
    </source>
</evidence>
<keyword evidence="8 10" id="KW-1133">Transmembrane helix</keyword>
<dbReference type="SUPFAM" id="SSF81653">
    <property type="entry name" value="Calcium ATPase, transduction domain A"/>
    <property type="match status" value="1"/>
</dbReference>
<dbReference type="SFLD" id="SFLDF00027">
    <property type="entry name" value="p-type_atpase"/>
    <property type="match status" value="1"/>
</dbReference>
<keyword evidence="3 10" id="KW-0812">Transmembrane</keyword>
<evidence type="ECO:0000256" key="6">
    <source>
        <dbReference type="ARBA" id="ARBA00022840"/>
    </source>
</evidence>
<dbReference type="InterPro" id="IPR036412">
    <property type="entry name" value="HAD-like_sf"/>
</dbReference>
<dbReference type="NCBIfam" id="TIGR01494">
    <property type="entry name" value="ATPase_P-type"/>
    <property type="match status" value="2"/>
</dbReference>
<name>A0ABX7B467_9PROT</name>
<dbReference type="Proteomes" id="UP000595197">
    <property type="component" value="Chromosome"/>
</dbReference>
<dbReference type="PROSITE" id="PS01047">
    <property type="entry name" value="HMA_1"/>
    <property type="match status" value="1"/>
</dbReference>
<evidence type="ECO:0000256" key="1">
    <source>
        <dbReference type="ARBA" id="ARBA00004127"/>
    </source>
</evidence>
<gene>
    <name evidence="12" type="ORF">IGS68_24525</name>
</gene>
<dbReference type="PRINTS" id="PR00119">
    <property type="entry name" value="CATATPASE"/>
</dbReference>
<comment type="similarity">
    <text evidence="2 10">Belongs to the cation transport ATPase (P-type) (TC 3.A.3) family. Type IB subfamily.</text>
</comment>
<dbReference type="SUPFAM" id="SSF55008">
    <property type="entry name" value="HMA, heavy metal-associated domain"/>
    <property type="match status" value="1"/>
</dbReference>
<dbReference type="InterPro" id="IPR018303">
    <property type="entry name" value="ATPase_P-typ_P_site"/>
</dbReference>
<dbReference type="Gene3D" id="3.40.1110.10">
    <property type="entry name" value="Calcium-transporting ATPase, cytoplasmic domain N"/>
    <property type="match status" value="1"/>
</dbReference>
<dbReference type="InterPro" id="IPR023298">
    <property type="entry name" value="ATPase_P-typ_TM_dom_sf"/>
</dbReference>
<feature type="transmembrane region" description="Helical" evidence="10">
    <location>
        <begin position="171"/>
        <end position="195"/>
    </location>
</feature>
<feature type="domain" description="HMA" evidence="11">
    <location>
        <begin position="17"/>
        <end position="81"/>
    </location>
</feature>
<dbReference type="CDD" id="cd02094">
    <property type="entry name" value="P-type_ATPase_Cu-like"/>
    <property type="match status" value="1"/>
</dbReference>
<evidence type="ECO:0000256" key="7">
    <source>
        <dbReference type="ARBA" id="ARBA00022967"/>
    </source>
</evidence>
<dbReference type="InterPro" id="IPR044492">
    <property type="entry name" value="P_typ_ATPase_HD_dom"/>
</dbReference>
<dbReference type="PANTHER" id="PTHR43520">
    <property type="entry name" value="ATP7, ISOFORM B"/>
    <property type="match status" value="1"/>
</dbReference>
<keyword evidence="10" id="KW-1003">Cell membrane</keyword>
<dbReference type="EMBL" id="CP067420">
    <property type="protein sequence ID" value="QQP89125.1"/>
    <property type="molecule type" value="Genomic_DNA"/>
</dbReference>
<dbReference type="Gene3D" id="3.40.50.1000">
    <property type="entry name" value="HAD superfamily/HAD-like"/>
    <property type="match status" value="1"/>
</dbReference>
<dbReference type="SFLD" id="SFLDG00002">
    <property type="entry name" value="C1.7:_P-type_atpase_like"/>
    <property type="match status" value="1"/>
</dbReference>
<dbReference type="InterPro" id="IPR023214">
    <property type="entry name" value="HAD_sf"/>
</dbReference>
<dbReference type="SUPFAM" id="SSF81665">
    <property type="entry name" value="Calcium ATPase, transmembrane domain M"/>
    <property type="match status" value="1"/>
</dbReference>
<dbReference type="SUPFAM" id="SSF56784">
    <property type="entry name" value="HAD-like"/>
    <property type="match status" value="1"/>
</dbReference>
<evidence type="ECO:0000256" key="3">
    <source>
        <dbReference type="ARBA" id="ARBA00022692"/>
    </source>
</evidence>
<evidence type="ECO:0000313" key="12">
    <source>
        <dbReference type="EMBL" id="QQP89125.1"/>
    </source>
</evidence>
<sequence>MAYAAIRTDNPPDAGQAEFDLSIEGMTCASCVGRVEKALRRVPGVTEASVNLATERAHVVGSGLDGETLVAAVDRTGFRAAPIAAEEPSAGRKAVAEARDRSRQDLTRVMIAAALSLPLVAGMAGDMAGLDVMPPGWLQFALATPVQFWLGWRFYVAAFKAVRAGAGNMDLLVAIGTSAAWGLSTYLLLVQYMAALGPADHGGHAPHLYYEASAVLITFILLGKWLESRAKGQTAAAIRALMDLRPDTARVRRDGVEHEVAVERVRVGDIVVVRPGERIPVDGRVREGEGSVDESMLTGESLPVEKAPGSAVTGGSIDVDGMLAVETTAVGSETMLARIVRMVEGAQASKAPIQRTVDRVSAVFVPIVLVIAAVTFAAWWALGGDLEAAILTAVSVLVIACPCALGLATPTAIMVGTGSAARHGILIKDAEALERAHAVTTVAFDKTGTLTEGKPRVTDLVPSAGVGRGELLRLAASLQQGSEHPLARAVRDLAGAEGAAAVPAAGFKALAGRGVSGRVEGRSLLLGTRRLLAETGLSLGALEQRADALEASGRTVSWLAEAAPQSRVLGLVAFGDTVKAGAREAVAALHARGIEAVMVTGDSAGAAGAVARELGIDRVFAEVLPGDKADVVARLKAEGKTVAMVGDGINDAPALASADVGIAMATGTDVAMHTAGVTLMRGDPALVAGSLDVSRRTYAKIRQGLFWAFAYNVVGIPLAALGYLSPVLAGAAMALSSVSVVANALTLRGWMPTRSGR</sequence>
<dbReference type="PROSITE" id="PS00154">
    <property type="entry name" value="ATPASE_E1_E2"/>
    <property type="match status" value="1"/>
</dbReference>
<comment type="subcellular location">
    <subcellularLocation>
        <location evidence="10">Cell membrane</location>
    </subcellularLocation>
    <subcellularLocation>
        <location evidence="1">Endomembrane system</location>
        <topology evidence="1">Multi-pass membrane protein</topology>
    </subcellularLocation>
</comment>
<dbReference type="Pfam" id="PF00702">
    <property type="entry name" value="Hydrolase"/>
    <property type="match status" value="1"/>
</dbReference>
<dbReference type="Gene3D" id="2.70.150.10">
    <property type="entry name" value="Calcium-transporting ATPase, cytoplasmic transduction domain A"/>
    <property type="match status" value="1"/>
</dbReference>
<dbReference type="RefSeq" id="WP_201074974.1">
    <property type="nucleotide sequence ID" value="NZ_CP067420.1"/>
</dbReference>
<dbReference type="InterPro" id="IPR006121">
    <property type="entry name" value="HMA_dom"/>
</dbReference>
<dbReference type="PANTHER" id="PTHR43520:SF8">
    <property type="entry name" value="P-TYPE CU(+) TRANSPORTER"/>
    <property type="match status" value="1"/>
</dbReference>
<dbReference type="InterPro" id="IPR059000">
    <property type="entry name" value="ATPase_P-type_domA"/>
</dbReference>
<dbReference type="InterPro" id="IPR036163">
    <property type="entry name" value="HMA_dom_sf"/>
</dbReference>
<dbReference type="NCBIfam" id="TIGR01511">
    <property type="entry name" value="ATPase-IB1_Cu"/>
    <property type="match status" value="1"/>
</dbReference>
<organism evidence="12 13">
    <name type="scientific">Skermanella cutis</name>
    <dbReference type="NCBI Taxonomy" id="2775420"/>
    <lineage>
        <taxon>Bacteria</taxon>
        <taxon>Pseudomonadati</taxon>
        <taxon>Pseudomonadota</taxon>
        <taxon>Alphaproteobacteria</taxon>
        <taxon>Rhodospirillales</taxon>
        <taxon>Azospirillaceae</taxon>
        <taxon>Skermanella</taxon>
    </lineage>
</organism>
<feature type="transmembrane region" description="Helical" evidence="10">
    <location>
        <begin position="360"/>
        <end position="382"/>
    </location>
</feature>
<keyword evidence="9 10" id="KW-0472">Membrane</keyword>
<evidence type="ECO:0000256" key="4">
    <source>
        <dbReference type="ARBA" id="ARBA00022723"/>
    </source>
</evidence>